<dbReference type="InterPro" id="IPR011990">
    <property type="entry name" value="TPR-like_helical_dom_sf"/>
</dbReference>
<feature type="domain" description="Thioredoxin" evidence="2">
    <location>
        <begin position="16"/>
        <end position="143"/>
    </location>
</feature>
<dbReference type="PANTHER" id="PTHR45663">
    <property type="entry name" value="GEO12009P1"/>
    <property type="match status" value="1"/>
</dbReference>
<dbReference type="InterPro" id="IPR013766">
    <property type="entry name" value="Thioredoxin_domain"/>
</dbReference>
<dbReference type="SUPFAM" id="SSF48452">
    <property type="entry name" value="TPR-like"/>
    <property type="match status" value="1"/>
</dbReference>
<dbReference type="Gene3D" id="3.40.30.10">
    <property type="entry name" value="Glutaredoxin"/>
    <property type="match status" value="1"/>
</dbReference>
<evidence type="ECO:0000256" key="1">
    <source>
        <dbReference type="PROSITE-ProRule" id="PRU00339"/>
    </source>
</evidence>
<dbReference type="Proteomes" id="UP001154272">
    <property type="component" value="Unassembled WGS sequence"/>
</dbReference>
<proteinExistence type="predicted"/>
<keyword evidence="4" id="KW-1185">Reference proteome</keyword>
<dbReference type="Pfam" id="PF14561">
    <property type="entry name" value="TPR_20"/>
    <property type="match status" value="1"/>
</dbReference>
<name>A0ABN8W9V2_9PROT</name>
<comment type="caution">
    <text evidence="3">The sequence shown here is derived from an EMBL/GenBank/DDBJ whole genome shotgun (WGS) entry which is preliminary data.</text>
</comment>
<gene>
    <name evidence="3" type="ORF">R83534S58_LOCUS1142</name>
</gene>
<dbReference type="PANTHER" id="PTHR45663:SF11">
    <property type="entry name" value="GEO12009P1"/>
    <property type="match status" value="1"/>
</dbReference>
<dbReference type="SUPFAM" id="SSF52833">
    <property type="entry name" value="Thioredoxin-like"/>
    <property type="match status" value="1"/>
</dbReference>
<sequence>MTPFNSSPTSPAQLLTEDGSAVASSSSNQSILIDGNQNNFMQEVLDGSNTIPVLVDFWADWCSPCKQLTPVLEKVVTAAKGRVKLVKLNIDENQALAQQLAQIGLPIQSIPLVAAFWQGQIVDLFQGVQPESAIQKFLDQILQTAGSAMPSADFIEQGKEFLENNQYEEAMGAYSQALELEPEKPEAWGGMIRSLLAHSGPEAAQEVMEQVPENLLENPEITRAKAAIDLAIEGTKAQSELQTFLDKVAVNPDNHQARYDLATAYNAAGKRQEAADELLEIIKKDRTWNDEAAKKQLLRLFEAWGLDDEASLNARRRLSSILFS</sequence>
<reference evidence="3" key="1">
    <citation type="submission" date="2022-10" db="EMBL/GenBank/DDBJ databases">
        <authorList>
            <person name="Botero Cardona J."/>
        </authorList>
    </citation>
    <scope>NUCLEOTIDE SEQUENCE</scope>
    <source>
        <strain evidence="3">R-83534</strain>
    </source>
</reference>
<dbReference type="SMART" id="SM00028">
    <property type="entry name" value="TPR"/>
    <property type="match status" value="2"/>
</dbReference>
<dbReference type="InterPro" id="IPR019734">
    <property type="entry name" value="TPR_rpt"/>
</dbReference>
<evidence type="ECO:0000259" key="2">
    <source>
        <dbReference type="PROSITE" id="PS51352"/>
    </source>
</evidence>
<dbReference type="Pfam" id="PF14559">
    <property type="entry name" value="TPR_19"/>
    <property type="match status" value="1"/>
</dbReference>
<keyword evidence="1" id="KW-0802">TPR repeat</keyword>
<dbReference type="CDD" id="cd02956">
    <property type="entry name" value="ybbN"/>
    <property type="match status" value="1"/>
</dbReference>
<organism evidence="3 4">
    <name type="scientific">Commensalibacter papalotli</name>
    <name type="common">ex Botero et al. 2024</name>
    <dbReference type="NCBI Taxonomy" id="2972766"/>
    <lineage>
        <taxon>Bacteria</taxon>
        <taxon>Pseudomonadati</taxon>
        <taxon>Pseudomonadota</taxon>
        <taxon>Alphaproteobacteria</taxon>
        <taxon>Acetobacterales</taxon>
        <taxon>Acetobacteraceae</taxon>
    </lineage>
</organism>
<dbReference type="PROSITE" id="PS50005">
    <property type="entry name" value="TPR"/>
    <property type="match status" value="1"/>
</dbReference>
<dbReference type="Gene3D" id="1.25.40.10">
    <property type="entry name" value="Tetratricopeptide repeat domain"/>
    <property type="match status" value="2"/>
</dbReference>
<feature type="repeat" description="TPR" evidence="1">
    <location>
        <begin position="151"/>
        <end position="184"/>
    </location>
</feature>
<evidence type="ECO:0000313" key="4">
    <source>
        <dbReference type="Proteomes" id="UP001154272"/>
    </source>
</evidence>
<evidence type="ECO:0000313" key="3">
    <source>
        <dbReference type="EMBL" id="CAI3941302.1"/>
    </source>
</evidence>
<dbReference type="PROSITE" id="PS51352">
    <property type="entry name" value="THIOREDOXIN_2"/>
    <property type="match status" value="1"/>
</dbReference>
<dbReference type="Pfam" id="PF00085">
    <property type="entry name" value="Thioredoxin"/>
    <property type="match status" value="1"/>
</dbReference>
<protein>
    <submittedName>
        <fullName evidence="3">YbbN/TrxSC family (CnoX) (PDB:3QDN) (PUBMED:21498507)</fullName>
    </submittedName>
</protein>
<dbReference type="EMBL" id="CAMXCH010000002">
    <property type="protein sequence ID" value="CAI3941302.1"/>
    <property type="molecule type" value="Genomic_DNA"/>
</dbReference>
<dbReference type="RefSeq" id="WP_282023743.1">
    <property type="nucleotide sequence ID" value="NZ_CAMXCH010000002.1"/>
</dbReference>
<accession>A0ABN8W9V2</accession>
<dbReference type="InterPro" id="IPR036249">
    <property type="entry name" value="Thioredoxin-like_sf"/>
</dbReference>